<dbReference type="RefSeq" id="WP_307585332.1">
    <property type="nucleotide sequence ID" value="NZ_JAUSRQ010000008.1"/>
</dbReference>
<dbReference type="AlphaFoldDB" id="A0AAW8DNT6"/>
<gene>
    <name evidence="2" type="ORF">J2W25_000144</name>
</gene>
<keyword evidence="1" id="KW-1133">Transmembrane helix</keyword>
<sequence>MWTTDPSLVVLAFLVGLAAGVTLMSMLAVLRSDQDMPHSEHTRL</sequence>
<dbReference type="Proteomes" id="UP001244295">
    <property type="component" value="Unassembled WGS sequence"/>
</dbReference>
<evidence type="ECO:0000313" key="2">
    <source>
        <dbReference type="EMBL" id="MDP9921139.1"/>
    </source>
</evidence>
<keyword evidence="1" id="KW-0472">Membrane</keyword>
<feature type="transmembrane region" description="Helical" evidence="1">
    <location>
        <begin position="6"/>
        <end position="30"/>
    </location>
</feature>
<name>A0AAW8DNT6_9BURK</name>
<evidence type="ECO:0000313" key="3">
    <source>
        <dbReference type="Proteomes" id="UP001244295"/>
    </source>
</evidence>
<protein>
    <submittedName>
        <fullName evidence="2">Uncharacterized protein</fullName>
    </submittedName>
</protein>
<comment type="caution">
    <text evidence="2">The sequence shown here is derived from an EMBL/GenBank/DDBJ whole genome shotgun (WGS) entry which is preliminary data.</text>
</comment>
<organism evidence="2 3">
    <name type="scientific">Variovorax boronicumulans</name>
    <dbReference type="NCBI Taxonomy" id="436515"/>
    <lineage>
        <taxon>Bacteria</taxon>
        <taxon>Pseudomonadati</taxon>
        <taxon>Pseudomonadota</taxon>
        <taxon>Betaproteobacteria</taxon>
        <taxon>Burkholderiales</taxon>
        <taxon>Comamonadaceae</taxon>
        <taxon>Variovorax</taxon>
    </lineage>
</organism>
<keyword evidence="1" id="KW-0812">Transmembrane</keyword>
<reference evidence="2" key="1">
    <citation type="submission" date="2023-07" db="EMBL/GenBank/DDBJ databases">
        <title>Sorghum-associated microbial communities from plants grown in Nebraska, USA.</title>
        <authorList>
            <person name="Schachtman D."/>
        </authorList>
    </citation>
    <scope>NUCLEOTIDE SEQUENCE</scope>
    <source>
        <strain evidence="2">DS2795</strain>
    </source>
</reference>
<accession>A0AAW8DNT6</accession>
<proteinExistence type="predicted"/>
<evidence type="ECO:0000256" key="1">
    <source>
        <dbReference type="SAM" id="Phobius"/>
    </source>
</evidence>
<dbReference type="EMBL" id="JAUSRR010000001">
    <property type="protein sequence ID" value="MDP9921139.1"/>
    <property type="molecule type" value="Genomic_DNA"/>
</dbReference>